<dbReference type="Gene3D" id="1.10.287.110">
    <property type="entry name" value="DnaJ domain"/>
    <property type="match status" value="1"/>
</dbReference>
<gene>
    <name evidence="2" type="ORF">NVS89_22730</name>
</gene>
<feature type="region of interest" description="Disordered" evidence="1">
    <location>
        <begin position="178"/>
        <end position="206"/>
    </location>
</feature>
<sequence length="206" mass="22561">MSQAFPLSWPPGRPRRTSRRTATFGTTKRGSFKSRLTVAEAMQRLQSELDLLGARYPIVSSNLEPRLDGLPRSGQREPTDPGIALYFQLNGKPHCMPCDTYDRAADNIAAIAGHIEATRKIERHGVATVAEMFSGFAALPPPDARRPWRDVLELANVPGSHITRETIMAAYRRLARSKHPDAGGSETAMSELNVARDEALKGNGNG</sequence>
<keyword evidence="3" id="KW-1185">Reference proteome</keyword>
<evidence type="ECO:0000313" key="3">
    <source>
        <dbReference type="Proteomes" id="UP001151088"/>
    </source>
</evidence>
<evidence type="ECO:0000313" key="2">
    <source>
        <dbReference type="EMBL" id="MCS0497911.1"/>
    </source>
</evidence>
<name>A0A9X2PIV6_9HYPH</name>
<evidence type="ECO:0000256" key="1">
    <source>
        <dbReference type="SAM" id="MobiDB-lite"/>
    </source>
</evidence>
<dbReference type="AlphaFoldDB" id="A0A9X2PIV6"/>
<organism evidence="2 3">
    <name type="scientific">Ancylobacter mangrovi</name>
    <dbReference type="NCBI Taxonomy" id="2972472"/>
    <lineage>
        <taxon>Bacteria</taxon>
        <taxon>Pseudomonadati</taxon>
        <taxon>Pseudomonadota</taxon>
        <taxon>Alphaproteobacteria</taxon>
        <taxon>Hyphomicrobiales</taxon>
        <taxon>Xanthobacteraceae</taxon>
        <taxon>Ancylobacter</taxon>
    </lineage>
</organism>
<comment type="caution">
    <text evidence="2">The sequence shown here is derived from an EMBL/GenBank/DDBJ whole genome shotgun (WGS) entry which is preliminary data.</text>
</comment>
<accession>A0A9X2PIV6</accession>
<dbReference type="InterPro" id="IPR036869">
    <property type="entry name" value="J_dom_sf"/>
</dbReference>
<reference evidence="2" key="1">
    <citation type="submission" date="2022-08" db="EMBL/GenBank/DDBJ databases">
        <authorList>
            <person name="Li F."/>
        </authorList>
    </citation>
    <scope>NUCLEOTIDE SEQUENCE</scope>
    <source>
        <strain evidence="2">MQZ15Z-1</strain>
    </source>
</reference>
<dbReference type="RefSeq" id="WP_258735068.1">
    <property type="nucleotide sequence ID" value="NZ_JANTHZ010000015.1"/>
</dbReference>
<dbReference type="EMBL" id="JANTHZ010000015">
    <property type="protein sequence ID" value="MCS0497911.1"/>
    <property type="molecule type" value="Genomic_DNA"/>
</dbReference>
<protein>
    <submittedName>
        <fullName evidence="2">J domain-containing protein</fullName>
    </submittedName>
</protein>
<dbReference type="Proteomes" id="UP001151088">
    <property type="component" value="Unassembled WGS sequence"/>
</dbReference>
<dbReference type="SUPFAM" id="SSF46565">
    <property type="entry name" value="Chaperone J-domain"/>
    <property type="match status" value="1"/>
</dbReference>
<feature type="region of interest" description="Disordered" evidence="1">
    <location>
        <begin position="1"/>
        <end position="28"/>
    </location>
</feature>
<proteinExistence type="predicted"/>